<keyword evidence="2 3" id="KW-0505">Motor protein</keyword>
<reference evidence="6 7" key="1">
    <citation type="submission" date="2016-11" db="EMBL/GenBank/DDBJ databases">
        <title>The macronuclear genome of Stentor coeruleus: a giant cell with tiny introns.</title>
        <authorList>
            <person name="Slabodnick M."/>
            <person name="Ruby J.G."/>
            <person name="Reiff S.B."/>
            <person name="Swart E.C."/>
            <person name="Gosai S."/>
            <person name="Prabakaran S."/>
            <person name="Witkowska E."/>
            <person name="Larue G.E."/>
            <person name="Fisher S."/>
            <person name="Freeman R.M."/>
            <person name="Gunawardena J."/>
            <person name="Chu W."/>
            <person name="Stover N.A."/>
            <person name="Gregory B.D."/>
            <person name="Nowacki M."/>
            <person name="Derisi J."/>
            <person name="Roy S.W."/>
            <person name="Marshall W.F."/>
            <person name="Sood P."/>
        </authorList>
    </citation>
    <scope>NUCLEOTIDE SEQUENCE [LARGE SCALE GENOMIC DNA]</scope>
    <source>
        <strain evidence="6">WM001</strain>
    </source>
</reference>
<dbReference type="GO" id="GO:0005524">
    <property type="term" value="F:ATP binding"/>
    <property type="evidence" value="ECO:0007669"/>
    <property type="project" value="UniProtKB-UniRule"/>
</dbReference>
<dbReference type="SMART" id="SM00129">
    <property type="entry name" value="KISc"/>
    <property type="match status" value="1"/>
</dbReference>
<dbReference type="OrthoDB" id="293800at2759"/>
<dbReference type="Gene3D" id="3.40.850.10">
    <property type="entry name" value="Kinesin motor domain"/>
    <property type="match status" value="1"/>
</dbReference>
<dbReference type="PANTHER" id="PTHR47968">
    <property type="entry name" value="CENTROMERE PROTEIN E"/>
    <property type="match status" value="1"/>
</dbReference>
<evidence type="ECO:0000259" key="5">
    <source>
        <dbReference type="PROSITE" id="PS50067"/>
    </source>
</evidence>
<feature type="coiled-coil region" evidence="4">
    <location>
        <begin position="373"/>
        <end position="488"/>
    </location>
</feature>
<feature type="binding site" evidence="3">
    <location>
        <begin position="116"/>
        <end position="123"/>
    </location>
    <ligand>
        <name>ATP</name>
        <dbReference type="ChEBI" id="CHEBI:30616"/>
    </ligand>
</feature>
<evidence type="ECO:0000313" key="6">
    <source>
        <dbReference type="EMBL" id="OMJ65464.1"/>
    </source>
</evidence>
<comment type="caution">
    <text evidence="6">The sequence shown here is derived from an EMBL/GenBank/DDBJ whole genome shotgun (WGS) entry which is preliminary data.</text>
</comment>
<dbReference type="GO" id="GO:0007018">
    <property type="term" value="P:microtubule-based movement"/>
    <property type="evidence" value="ECO:0007669"/>
    <property type="project" value="InterPro"/>
</dbReference>
<evidence type="ECO:0000256" key="3">
    <source>
        <dbReference type="PROSITE-ProRule" id="PRU00283"/>
    </source>
</evidence>
<evidence type="ECO:0000256" key="2">
    <source>
        <dbReference type="ARBA" id="ARBA00023175"/>
    </source>
</evidence>
<accession>A0A1R2ALU7</accession>
<dbReference type="Proteomes" id="UP000187209">
    <property type="component" value="Unassembled WGS sequence"/>
</dbReference>
<dbReference type="FunFam" id="3.40.850.10:FF:000170">
    <property type="entry name" value="Kinesin-like protein"/>
    <property type="match status" value="1"/>
</dbReference>
<feature type="domain" description="Kinesin motor" evidence="5">
    <location>
        <begin position="8"/>
        <end position="357"/>
    </location>
</feature>
<dbReference type="PROSITE" id="PS50067">
    <property type="entry name" value="KINESIN_MOTOR_2"/>
    <property type="match status" value="1"/>
</dbReference>
<proteinExistence type="inferred from homology"/>
<protein>
    <recommendedName>
        <fullName evidence="5">Kinesin motor domain-containing protein</fullName>
    </recommendedName>
</protein>
<name>A0A1R2ALU7_9CILI</name>
<dbReference type="Pfam" id="PF00225">
    <property type="entry name" value="Kinesin"/>
    <property type="match status" value="1"/>
</dbReference>
<dbReference type="InterPro" id="IPR001752">
    <property type="entry name" value="Kinesin_motor_dom"/>
</dbReference>
<organism evidence="6 7">
    <name type="scientific">Stentor coeruleus</name>
    <dbReference type="NCBI Taxonomy" id="5963"/>
    <lineage>
        <taxon>Eukaryota</taxon>
        <taxon>Sar</taxon>
        <taxon>Alveolata</taxon>
        <taxon>Ciliophora</taxon>
        <taxon>Postciliodesmatophora</taxon>
        <taxon>Heterotrichea</taxon>
        <taxon>Heterotrichida</taxon>
        <taxon>Stentoridae</taxon>
        <taxon>Stentor</taxon>
    </lineage>
</organism>
<dbReference type="PRINTS" id="PR00380">
    <property type="entry name" value="KINESINHEAVY"/>
</dbReference>
<keyword evidence="7" id="KW-1185">Reference proteome</keyword>
<keyword evidence="3" id="KW-0067">ATP-binding</keyword>
<dbReference type="InterPro" id="IPR027640">
    <property type="entry name" value="Kinesin-like_fam"/>
</dbReference>
<dbReference type="SUPFAM" id="SSF52540">
    <property type="entry name" value="P-loop containing nucleoside triphosphate hydrolases"/>
    <property type="match status" value="1"/>
</dbReference>
<evidence type="ECO:0000256" key="4">
    <source>
        <dbReference type="SAM" id="Coils"/>
    </source>
</evidence>
<dbReference type="InterPro" id="IPR036961">
    <property type="entry name" value="Kinesin_motor_dom_sf"/>
</dbReference>
<dbReference type="AlphaFoldDB" id="A0A1R2ALU7"/>
<comment type="similarity">
    <text evidence="3">Belongs to the TRAFAC class myosin-kinesin ATPase superfamily. Kinesin family.</text>
</comment>
<dbReference type="PANTHER" id="PTHR47968:SF75">
    <property type="entry name" value="CENTROMERE-ASSOCIATED PROTEIN E"/>
    <property type="match status" value="1"/>
</dbReference>
<evidence type="ECO:0000256" key="1">
    <source>
        <dbReference type="ARBA" id="ARBA00023054"/>
    </source>
</evidence>
<dbReference type="EMBL" id="MPUH01002121">
    <property type="protein sequence ID" value="OMJ65464.1"/>
    <property type="molecule type" value="Genomic_DNA"/>
</dbReference>
<dbReference type="InterPro" id="IPR027417">
    <property type="entry name" value="P-loop_NTPase"/>
</dbReference>
<keyword evidence="3" id="KW-0547">Nucleotide-binding</keyword>
<keyword evidence="1 4" id="KW-0175">Coiled coil</keyword>
<evidence type="ECO:0000313" key="7">
    <source>
        <dbReference type="Proteomes" id="UP000187209"/>
    </source>
</evidence>
<dbReference type="GO" id="GO:0008017">
    <property type="term" value="F:microtubule binding"/>
    <property type="evidence" value="ECO:0007669"/>
    <property type="project" value="InterPro"/>
</dbReference>
<gene>
    <name evidence="6" type="ORF">SteCoe_38165</name>
</gene>
<sequence length="612" mass="70701">MSNYGREVIKVCIRMRPLLPPYEDEEIWGIDSRTSTIFTLTSSFASKLLDVSSNSSGSIREKESRLRYAETLGPQSFTFDYIYAPDSTSQQIYYEVSRPIIHRVLNGFNGTIFMYGQTTSGKTYTMLGTPDFPGILPCSIREIFQTIVKDTENEYNVWISYIEIYNEQINDLLAPGKVNLKVKEDPKQGVVIQDVKQQQVWTFDQVILLMNYGEEHRTYRETSIHEHSSRSHTLFQVYIESFPRASKGRGRIRYSCLNLVDLAGSERLNDFDTKNVTQIGEAGYINKSLFILAHVVNKLAEGKTKHIPYRDSKLTRILSQALGGNSLASIICTVSPAAMNFQQTLSTLRFASRAKTVQNTPHINEILGELANSNEIKAQLTNLQQELLELNTSKIGYETRCKFLENQLEKIQKEIHAKEEQFERMIEGNNKEREIIERLQMVIEKQEVDMENERIMINGQYQKVMEKYQEERRVRIELEKELDSHKEILGRTIKSEQQTLSRLNMLIVKSGGSPVDIPSPNFSYHPNADMNFINSLVFHIETDVSIPPNSVNEWKDVSSRLVNDYRVSLERLQDQYFNKVQTLAERLIDDQRRIQEILISHRGELRNNEGMF</sequence>
<dbReference type="GO" id="GO:0003777">
    <property type="term" value="F:microtubule motor activity"/>
    <property type="evidence" value="ECO:0007669"/>
    <property type="project" value="InterPro"/>
</dbReference>